<proteinExistence type="inferred from homology"/>
<comment type="similarity">
    <text evidence="1">Belongs to the PC-esterase family. TBL subfamily.</text>
</comment>
<keyword evidence="4" id="KW-1185">Reference proteome</keyword>
<dbReference type="GO" id="GO:0016413">
    <property type="term" value="F:O-acetyltransferase activity"/>
    <property type="evidence" value="ECO:0007669"/>
    <property type="project" value="InterPro"/>
</dbReference>
<dbReference type="PANTHER" id="PTHR32285">
    <property type="entry name" value="PROTEIN TRICHOME BIREFRINGENCE-LIKE 9-RELATED"/>
    <property type="match status" value="1"/>
</dbReference>
<dbReference type="Proteomes" id="UP000436088">
    <property type="component" value="Unassembled WGS sequence"/>
</dbReference>
<evidence type="ECO:0000256" key="1">
    <source>
        <dbReference type="ARBA" id="ARBA00007727"/>
    </source>
</evidence>
<dbReference type="PANTHER" id="PTHR32285:SF13">
    <property type="entry name" value="TRICHOME BIREFRINGENCE-LIKE N-TERMINAL DOMAIN-CONTAINING PROTEIN"/>
    <property type="match status" value="1"/>
</dbReference>
<sequence length="102" mass="12197">MKLQEFNKEFYWVQVKELRRAEEEGKKMGLRFEVVNATEIMWQRPDGHPNGYGHSLHKNETVYDCVHWCLPGPIDTLNEFLFYLMKKKEAIPKLKAKLMRNV</sequence>
<dbReference type="GO" id="GO:0005794">
    <property type="term" value="C:Golgi apparatus"/>
    <property type="evidence" value="ECO:0007669"/>
    <property type="project" value="TreeGrafter"/>
</dbReference>
<gene>
    <name evidence="3" type="ORF">F3Y22_tig00000329pilonHSYRG00176</name>
</gene>
<dbReference type="AlphaFoldDB" id="A0A6A3D260"/>
<evidence type="ECO:0000313" key="4">
    <source>
        <dbReference type="Proteomes" id="UP000436088"/>
    </source>
</evidence>
<name>A0A6A3D260_HIBSY</name>
<comment type="caution">
    <text evidence="3">The sequence shown here is derived from an EMBL/GenBank/DDBJ whole genome shotgun (WGS) entry which is preliminary data.</text>
</comment>
<protein>
    <submittedName>
        <fullName evidence="3">Formin-like protein 3-like</fullName>
    </submittedName>
</protein>
<dbReference type="EMBL" id="VEPZ02000031">
    <property type="protein sequence ID" value="KAE8735843.1"/>
    <property type="molecule type" value="Genomic_DNA"/>
</dbReference>
<reference evidence="3" key="1">
    <citation type="submission" date="2019-09" db="EMBL/GenBank/DDBJ databases">
        <title>Draft genome information of white flower Hibiscus syriacus.</title>
        <authorList>
            <person name="Kim Y.-M."/>
        </authorList>
    </citation>
    <scope>NUCLEOTIDE SEQUENCE [LARGE SCALE GENOMIC DNA]</scope>
    <source>
        <strain evidence="3">YM2019G1</strain>
    </source>
</reference>
<evidence type="ECO:0000313" key="3">
    <source>
        <dbReference type="EMBL" id="KAE8735843.1"/>
    </source>
</evidence>
<evidence type="ECO:0000259" key="2">
    <source>
        <dbReference type="Pfam" id="PF13839"/>
    </source>
</evidence>
<organism evidence="3 4">
    <name type="scientific">Hibiscus syriacus</name>
    <name type="common">Rose of Sharon</name>
    <dbReference type="NCBI Taxonomy" id="106335"/>
    <lineage>
        <taxon>Eukaryota</taxon>
        <taxon>Viridiplantae</taxon>
        <taxon>Streptophyta</taxon>
        <taxon>Embryophyta</taxon>
        <taxon>Tracheophyta</taxon>
        <taxon>Spermatophyta</taxon>
        <taxon>Magnoliopsida</taxon>
        <taxon>eudicotyledons</taxon>
        <taxon>Gunneridae</taxon>
        <taxon>Pentapetalae</taxon>
        <taxon>rosids</taxon>
        <taxon>malvids</taxon>
        <taxon>Malvales</taxon>
        <taxon>Malvaceae</taxon>
        <taxon>Malvoideae</taxon>
        <taxon>Hibiscus</taxon>
    </lineage>
</organism>
<dbReference type="InterPro" id="IPR029962">
    <property type="entry name" value="TBL"/>
</dbReference>
<feature type="domain" description="Trichome birefringence-like C-terminal" evidence="2">
    <location>
        <begin position="3"/>
        <end position="82"/>
    </location>
</feature>
<accession>A0A6A3D260</accession>
<dbReference type="Pfam" id="PF13839">
    <property type="entry name" value="PC-Esterase"/>
    <property type="match status" value="1"/>
</dbReference>
<dbReference type="InterPro" id="IPR026057">
    <property type="entry name" value="TBL_C"/>
</dbReference>